<reference evidence="2 3" key="1">
    <citation type="submission" date="2018-03" db="EMBL/GenBank/DDBJ databases">
        <title>Genomic Encyclopedia of Archaeal and Bacterial Type Strains, Phase II (KMG-II): from individual species to whole genera.</title>
        <authorList>
            <person name="Goeker M."/>
        </authorList>
    </citation>
    <scope>NUCLEOTIDE SEQUENCE [LARGE SCALE GENOMIC DNA]</scope>
    <source>
        <strain evidence="2 3">DSM 19711</strain>
    </source>
</reference>
<dbReference type="InterPro" id="IPR030678">
    <property type="entry name" value="Peptide/Ni-bd"/>
</dbReference>
<evidence type="ECO:0000259" key="1">
    <source>
        <dbReference type="Pfam" id="PF00496"/>
    </source>
</evidence>
<dbReference type="GO" id="GO:0042597">
    <property type="term" value="C:periplasmic space"/>
    <property type="evidence" value="ECO:0007669"/>
    <property type="project" value="UniProtKB-ARBA"/>
</dbReference>
<dbReference type="Gene3D" id="3.10.105.10">
    <property type="entry name" value="Dipeptide-binding Protein, Domain 3"/>
    <property type="match status" value="1"/>
</dbReference>
<dbReference type="RefSeq" id="WP_106212432.1">
    <property type="nucleotide sequence ID" value="NZ_PVZF01000008.1"/>
</dbReference>
<organism evidence="2 3">
    <name type="scientific">Kineococcus rhizosphaerae</name>
    <dbReference type="NCBI Taxonomy" id="559628"/>
    <lineage>
        <taxon>Bacteria</taxon>
        <taxon>Bacillati</taxon>
        <taxon>Actinomycetota</taxon>
        <taxon>Actinomycetes</taxon>
        <taxon>Kineosporiales</taxon>
        <taxon>Kineosporiaceae</taxon>
        <taxon>Kineococcus</taxon>
    </lineage>
</organism>
<dbReference type="AlphaFoldDB" id="A0A2T0R1X0"/>
<evidence type="ECO:0000313" key="2">
    <source>
        <dbReference type="EMBL" id="PRY13558.1"/>
    </source>
</evidence>
<dbReference type="OrthoDB" id="9803988at2"/>
<dbReference type="Pfam" id="PF00496">
    <property type="entry name" value="SBP_bac_5"/>
    <property type="match status" value="1"/>
</dbReference>
<dbReference type="InterPro" id="IPR000914">
    <property type="entry name" value="SBP_5_dom"/>
</dbReference>
<dbReference type="GO" id="GO:0015833">
    <property type="term" value="P:peptide transport"/>
    <property type="evidence" value="ECO:0007669"/>
    <property type="project" value="TreeGrafter"/>
</dbReference>
<gene>
    <name evidence="2" type="ORF">CLV37_108228</name>
</gene>
<keyword evidence="3" id="KW-1185">Reference proteome</keyword>
<sequence length="510" mass="54405">MQRRTFLAASGGSAAVLGLSACGGGGDSGGDGGSSTTLTLATIAAPQPWDLKDAGFGNNTIYYQPVYDSLLLASAEAELEPNLATEWSWDASQTVLTLKLRTDVKFTDGTAFDASAVKANLENTKTGSNEAATHLAGLKSVDVVDPSTVTVTITAPDPSLLANLANVSGMMASPKAIGTPGLQTQPVGSGPYVLSGSGTTAGSQYTFTRNADYWNKAAFPFDTIVFKYLSDATALVNALRSGQIDAGQITDYKQAEPLKSAGLNVVKYSPGDITGLYIWDRGGKILPALKDVRVRQALNHAMDREAIVKANGGLGKPTAQVFNPDTGAYDETLNDLYPYDVAKAKSLLAEAGYPNGFEVAMPDFSAIFPSAQASITEALQAIGVTPKYETVPSDQLITQLLSGKWAMCWFILASFRAWDTVSIEIAPDSLWNLTKYTDPQAQALIDQAQRATDDTTRDGILRQLNEYTVQQAWNAPWSTSEAYHASSKKVAVVQRKFATAPWIYDYKPAN</sequence>
<name>A0A2T0R1X0_9ACTN</name>
<dbReference type="PANTHER" id="PTHR30290">
    <property type="entry name" value="PERIPLASMIC BINDING COMPONENT OF ABC TRANSPORTER"/>
    <property type="match status" value="1"/>
</dbReference>
<dbReference type="Gene3D" id="3.40.190.10">
    <property type="entry name" value="Periplasmic binding protein-like II"/>
    <property type="match status" value="1"/>
</dbReference>
<comment type="caution">
    <text evidence="2">The sequence shown here is derived from an EMBL/GenBank/DDBJ whole genome shotgun (WGS) entry which is preliminary data.</text>
</comment>
<protein>
    <submittedName>
        <fullName evidence="2">Peptide/nickel transport system substrate-binding protein</fullName>
    </submittedName>
</protein>
<dbReference type="GO" id="GO:1904680">
    <property type="term" value="F:peptide transmembrane transporter activity"/>
    <property type="evidence" value="ECO:0007669"/>
    <property type="project" value="TreeGrafter"/>
</dbReference>
<dbReference type="SUPFAM" id="SSF53850">
    <property type="entry name" value="Periplasmic binding protein-like II"/>
    <property type="match status" value="1"/>
</dbReference>
<dbReference type="GO" id="GO:0043190">
    <property type="term" value="C:ATP-binding cassette (ABC) transporter complex"/>
    <property type="evidence" value="ECO:0007669"/>
    <property type="project" value="InterPro"/>
</dbReference>
<dbReference type="EMBL" id="PVZF01000008">
    <property type="protein sequence ID" value="PRY13558.1"/>
    <property type="molecule type" value="Genomic_DNA"/>
</dbReference>
<accession>A0A2T0R1X0</accession>
<dbReference type="Proteomes" id="UP000238083">
    <property type="component" value="Unassembled WGS sequence"/>
</dbReference>
<feature type="domain" description="Solute-binding protein family 5" evidence="1">
    <location>
        <begin position="78"/>
        <end position="410"/>
    </location>
</feature>
<proteinExistence type="predicted"/>
<dbReference type="PIRSF" id="PIRSF002741">
    <property type="entry name" value="MppA"/>
    <property type="match status" value="1"/>
</dbReference>
<dbReference type="InterPro" id="IPR039424">
    <property type="entry name" value="SBP_5"/>
</dbReference>
<evidence type="ECO:0000313" key="3">
    <source>
        <dbReference type="Proteomes" id="UP000238083"/>
    </source>
</evidence>
<dbReference type="PROSITE" id="PS51257">
    <property type="entry name" value="PROKAR_LIPOPROTEIN"/>
    <property type="match status" value="1"/>
</dbReference>